<organism evidence="1 2">
    <name type="scientific">Alteromonas lipolytica</name>
    <dbReference type="NCBI Taxonomy" id="1856405"/>
    <lineage>
        <taxon>Bacteria</taxon>
        <taxon>Pseudomonadati</taxon>
        <taxon>Pseudomonadota</taxon>
        <taxon>Gammaproteobacteria</taxon>
        <taxon>Alteromonadales</taxon>
        <taxon>Alteromonadaceae</taxon>
        <taxon>Alteromonas/Salinimonas group</taxon>
        <taxon>Alteromonas</taxon>
    </lineage>
</organism>
<dbReference type="AlphaFoldDB" id="A0A1E8FGY7"/>
<name>A0A1E8FGY7_9ALTE</name>
<dbReference type="Proteomes" id="UP000176037">
    <property type="component" value="Unassembled WGS sequence"/>
</dbReference>
<comment type="caution">
    <text evidence="1">The sequence shown here is derived from an EMBL/GenBank/DDBJ whole genome shotgun (WGS) entry which is preliminary data.</text>
</comment>
<keyword evidence="2" id="KW-1185">Reference proteome</keyword>
<proteinExistence type="predicted"/>
<accession>A0A1E8FGY7</accession>
<dbReference type="EMBL" id="MJIC01000010">
    <property type="protein sequence ID" value="OFI34723.1"/>
    <property type="molecule type" value="Genomic_DNA"/>
</dbReference>
<sequence length="577" mass="65294">MEVPDLNSCMRKNIILIIWAALGCVFCGEVRANASALAEFTYTVGQLQSRCEVLNEVLVDVDRSKQLLDKRIELQLSPADSEQQDAINSLKAVQANLAILAKSFNQRYEQCQSALELSETELADQEFRLIDTRFADKVAAITTPRDITVEHQEYCSADERKVLCRARGEQIAKRIAAERGGEIAVSSVSKMSDFEIEEDLVISKSDSKLSDIDINTDFNETDSNERYWIIELTTLVAITPRETSLKELRDTITDQVLLDSGLQVKQAYLASMKTAAASDIDGYQDFLSIKAHISALLSAQVDAATRAINKQFFTQAQSLLTALTYANVDATRSNYQLLINEQPALASYPVFIQLQREIESTAITRAQYDSTEAQLKAYLESGITATKTDAFSLYHKLIALIPQHTRNASNLQRCIQAITNTFNTLSLKDSLELTNIGIDKLGIQEQLVEYKAMLLGKIEVQKKLALYRQLFLKSLNQERYFEPFEISALYYLNKIETLGVENNQYQQTKYLLLESIDRFIEEDGNQRTTAQQINVLSNLINFFTDIDTSYIVLLDRKQQHLQEEKNKKKKRPIVTGF</sequence>
<dbReference type="RefSeq" id="WP_070175641.1">
    <property type="nucleotide sequence ID" value="NZ_BMJR01000001.1"/>
</dbReference>
<reference evidence="1 2" key="1">
    <citation type="submission" date="2016-09" db="EMBL/GenBank/DDBJ databases">
        <title>Alteromonas lipolytica, a new species isolated from sea water.</title>
        <authorList>
            <person name="Wu Y.-H."/>
            <person name="Cheng H."/>
            <person name="Xu X.-W."/>
        </authorList>
    </citation>
    <scope>NUCLEOTIDE SEQUENCE [LARGE SCALE GENOMIC DNA]</scope>
    <source>
        <strain evidence="1 2">JW12</strain>
    </source>
</reference>
<evidence type="ECO:0000313" key="2">
    <source>
        <dbReference type="Proteomes" id="UP000176037"/>
    </source>
</evidence>
<gene>
    <name evidence="1" type="ORF">BFC17_14175</name>
</gene>
<evidence type="ECO:0000313" key="1">
    <source>
        <dbReference type="EMBL" id="OFI34723.1"/>
    </source>
</evidence>
<protein>
    <submittedName>
        <fullName evidence="1">Uncharacterized protein</fullName>
    </submittedName>
</protein>